<dbReference type="InterPro" id="IPR001611">
    <property type="entry name" value="Leu-rich_rpt"/>
</dbReference>
<feature type="signal peptide" evidence="4">
    <location>
        <begin position="1"/>
        <end position="25"/>
    </location>
</feature>
<dbReference type="PROSITE" id="PS51257">
    <property type="entry name" value="PROKAR_LIPOPROTEIN"/>
    <property type="match status" value="1"/>
</dbReference>
<dbReference type="PRINTS" id="PR00019">
    <property type="entry name" value="LEURICHRPT"/>
</dbReference>
<dbReference type="PROSITE" id="PS51450">
    <property type="entry name" value="LRR"/>
    <property type="match status" value="1"/>
</dbReference>
<proteinExistence type="predicted"/>
<comment type="caution">
    <text evidence="6">The sequence shown here is derived from an EMBL/GenBank/DDBJ whole genome shotgun (WGS) entry which is preliminary data.</text>
</comment>
<evidence type="ECO:0000256" key="1">
    <source>
        <dbReference type="ARBA" id="ARBA00022614"/>
    </source>
</evidence>
<organism evidence="6 7">
    <name type="scientific">Rubroshorea leprosula</name>
    <dbReference type="NCBI Taxonomy" id="152421"/>
    <lineage>
        <taxon>Eukaryota</taxon>
        <taxon>Viridiplantae</taxon>
        <taxon>Streptophyta</taxon>
        <taxon>Embryophyta</taxon>
        <taxon>Tracheophyta</taxon>
        <taxon>Spermatophyta</taxon>
        <taxon>Magnoliopsida</taxon>
        <taxon>eudicotyledons</taxon>
        <taxon>Gunneridae</taxon>
        <taxon>Pentapetalae</taxon>
        <taxon>rosids</taxon>
        <taxon>malvids</taxon>
        <taxon>Malvales</taxon>
        <taxon>Dipterocarpaceae</taxon>
        <taxon>Rubroshorea</taxon>
    </lineage>
</organism>
<name>A0AAV5I6B5_9ROSI</name>
<feature type="domain" description="Leucine-rich repeat-containing N-terminal plant-type" evidence="5">
    <location>
        <begin position="28"/>
        <end position="67"/>
    </location>
</feature>
<keyword evidence="2 4" id="KW-0732">Signal</keyword>
<sequence length="186" mass="20753">MKEKWVGAIVMLVFVSGWLCSCCCGCLEEERIALLNLKHSISPPNGNALASWRGHGDCCKWVGVECDITTKRVIQLFINYTRDWDVFSSFDCEGWYLNSSLFLPFKELKGLFLGRNCISGIMKNEGLEKLSSLSNLEVLDLSNNRLNNSILSSLASLSSLKVLNLAVNQMKGNLLIHGNLLHNIIN</sequence>
<dbReference type="InterPro" id="IPR053211">
    <property type="entry name" value="DNA_repair-toleration"/>
</dbReference>
<evidence type="ECO:0000313" key="7">
    <source>
        <dbReference type="Proteomes" id="UP001054252"/>
    </source>
</evidence>
<keyword evidence="7" id="KW-1185">Reference proteome</keyword>
<protein>
    <recommendedName>
        <fullName evidence="5">Leucine-rich repeat-containing N-terminal plant-type domain-containing protein</fullName>
    </recommendedName>
</protein>
<dbReference type="InterPro" id="IPR032675">
    <property type="entry name" value="LRR_dom_sf"/>
</dbReference>
<dbReference type="EMBL" id="BPVZ01000007">
    <property type="protein sequence ID" value="GKU93437.1"/>
    <property type="molecule type" value="Genomic_DNA"/>
</dbReference>
<dbReference type="AlphaFoldDB" id="A0AAV5I6B5"/>
<feature type="chain" id="PRO_5043932702" description="Leucine-rich repeat-containing N-terminal plant-type domain-containing protein" evidence="4">
    <location>
        <begin position="26"/>
        <end position="186"/>
    </location>
</feature>
<evidence type="ECO:0000256" key="3">
    <source>
        <dbReference type="ARBA" id="ARBA00022737"/>
    </source>
</evidence>
<accession>A0AAV5I6B5</accession>
<keyword evidence="3" id="KW-0677">Repeat</keyword>
<dbReference type="PANTHER" id="PTHR48060:SF17">
    <property type="entry name" value="LRR RECEPTOR-LIKE SERINE_THREONINE-PROTEIN KINASE IRK-RELATED"/>
    <property type="match status" value="1"/>
</dbReference>
<dbReference type="Proteomes" id="UP001054252">
    <property type="component" value="Unassembled WGS sequence"/>
</dbReference>
<evidence type="ECO:0000256" key="4">
    <source>
        <dbReference type="SAM" id="SignalP"/>
    </source>
</evidence>
<dbReference type="InterPro" id="IPR013210">
    <property type="entry name" value="LRR_N_plant-typ"/>
</dbReference>
<evidence type="ECO:0000259" key="5">
    <source>
        <dbReference type="Pfam" id="PF08263"/>
    </source>
</evidence>
<dbReference type="SUPFAM" id="SSF52058">
    <property type="entry name" value="L domain-like"/>
    <property type="match status" value="1"/>
</dbReference>
<dbReference type="Gene3D" id="3.80.10.10">
    <property type="entry name" value="Ribonuclease Inhibitor"/>
    <property type="match status" value="1"/>
</dbReference>
<keyword evidence="1" id="KW-0433">Leucine-rich repeat</keyword>
<reference evidence="6 7" key="1">
    <citation type="journal article" date="2021" name="Commun. Biol.">
        <title>The genome of Shorea leprosula (Dipterocarpaceae) highlights the ecological relevance of drought in aseasonal tropical rainforests.</title>
        <authorList>
            <person name="Ng K.K.S."/>
            <person name="Kobayashi M.J."/>
            <person name="Fawcett J.A."/>
            <person name="Hatakeyama M."/>
            <person name="Paape T."/>
            <person name="Ng C.H."/>
            <person name="Ang C.C."/>
            <person name="Tnah L.H."/>
            <person name="Lee C.T."/>
            <person name="Nishiyama T."/>
            <person name="Sese J."/>
            <person name="O'Brien M.J."/>
            <person name="Copetti D."/>
            <person name="Mohd Noor M.I."/>
            <person name="Ong R.C."/>
            <person name="Putra M."/>
            <person name="Sireger I.Z."/>
            <person name="Indrioko S."/>
            <person name="Kosugi Y."/>
            <person name="Izuno A."/>
            <person name="Isagi Y."/>
            <person name="Lee S.L."/>
            <person name="Shimizu K.K."/>
        </authorList>
    </citation>
    <scope>NUCLEOTIDE SEQUENCE [LARGE SCALE GENOMIC DNA]</scope>
    <source>
        <strain evidence="6">214</strain>
    </source>
</reference>
<dbReference type="PANTHER" id="PTHR48060">
    <property type="entry name" value="DNA DAMAGE-REPAIR/TOLERATION PROTEIN DRT100"/>
    <property type="match status" value="1"/>
</dbReference>
<dbReference type="Pfam" id="PF08263">
    <property type="entry name" value="LRRNT_2"/>
    <property type="match status" value="1"/>
</dbReference>
<gene>
    <name evidence="6" type="ORF">SLEP1_g7033</name>
</gene>
<evidence type="ECO:0000256" key="2">
    <source>
        <dbReference type="ARBA" id="ARBA00022729"/>
    </source>
</evidence>
<evidence type="ECO:0000313" key="6">
    <source>
        <dbReference type="EMBL" id="GKU93437.1"/>
    </source>
</evidence>